<evidence type="ECO:0000313" key="1">
    <source>
        <dbReference type="EMBL" id="MDC1882392.1"/>
    </source>
</evidence>
<comment type="caution">
    <text evidence="1">The sequence shown here is derived from an EMBL/GenBank/DDBJ whole genome shotgun (WGS) entry which is preliminary data.</text>
</comment>
<dbReference type="RefSeq" id="WP_255420222.1">
    <property type="nucleotide sequence ID" value="NZ_BQNO01000001.1"/>
</dbReference>
<name>A0AAW6GUN4_BACUN</name>
<accession>A0AAW6GUN4</accession>
<reference evidence="1" key="1">
    <citation type="submission" date="2022-10" db="EMBL/GenBank/DDBJ databases">
        <title>Human gut microbiome strain richness.</title>
        <authorList>
            <person name="Chen-Liaw A."/>
        </authorList>
    </citation>
    <scope>NUCLEOTIDE SEQUENCE</scope>
    <source>
        <strain evidence="1">1001713st2_A4_1001713B170214_170313</strain>
    </source>
</reference>
<dbReference type="Proteomes" id="UP001213309">
    <property type="component" value="Unassembled WGS sequence"/>
</dbReference>
<evidence type="ECO:0008006" key="3">
    <source>
        <dbReference type="Google" id="ProtNLM"/>
    </source>
</evidence>
<gene>
    <name evidence="1" type="ORF">POZ24_20620</name>
</gene>
<dbReference type="AlphaFoldDB" id="A0AAW6GUN4"/>
<dbReference type="EMBL" id="JAQNSG010000040">
    <property type="protein sequence ID" value="MDC1882392.1"/>
    <property type="molecule type" value="Genomic_DNA"/>
</dbReference>
<proteinExistence type="predicted"/>
<organism evidence="1 2">
    <name type="scientific">Bacteroides uniformis</name>
    <dbReference type="NCBI Taxonomy" id="820"/>
    <lineage>
        <taxon>Bacteria</taxon>
        <taxon>Pseudomonadati</taxon>
        <taxon>Bacteroidota</taxon>
        <taxon>Bacteroidia</taxon>
        <taxon>Bacteroidales</taxon>
        <taxon>Bacteroidaceae</taxon>
        <taxon>Bacteroides</taxon>
    </lineage>
</organism>
<protein>
    <recommendedName>
        <fullName evidence="3">DNA-binding protein</fullName>
    </recommendedName>
</protein>
<evidence type="ECO:0000313" key="2">
    <source>
        <dbReference type="Proteomes" id="UP001213309"/>
    </source>
</evidence>
<sequence length="44" mass="5027">MAKTRKIGRDAETGQFIPIEEAKRRKKTAIVETIKTPSTIKKKK</sequence>